<dbReference type="InterPro" id="IPR051781">
    <property type="entry name" value="Metallo-dep_Hydrolase"/>
</dbReference>
<dbReference type="EMBL" id="BOOJ01000058">
    <property type="protein sequence ID" value="GIH95929.1"/>
    <property type="molecule type" value="Genomic_DNA"/>
</dbReference>
<dbReference type="Gene3D" id="2.30.40.10">
    <property type="entry name" value="Urease, subunit C, domain 1"/>
    <property type="match status" value="1"/>
</dbReference>
<evidence type="ECO:0000259" key="2">
    <source>
        <dbReference type="Pfam" id="PF01979"/>
    </source>
</evidence>
<name>A0A8J3WM17_9ACTN</name>
<dbReference type="InterPro" id="IPR006680">
    <property type="entry name" value="Amidohydro-rel"/>
</dbReference>
<evidence type="ECO:0000313" key="3">
    <source>
        <dbReference type="EMBL" id="GIH95929.1"/>
    </source>
</evidence>
<dbReference type="InterPro" id="IPR011059">
    <property type="entry name" value="Metal-dep_hydrolase_composite"/>
</dbReference>
<dbReference type="PANTHER" id="PTHR43135:SF3">
    <property type="entry name" value="ALPHA-D-RIBOSE 1-METHYLPHOSPHONATE 5-TRIPHOSPHATE DIPHOSPHATASE"/>
    <property type="match status" value="1"/>
</dbReference>
<dbReference type="Gene3D" id="3.20.20.140">
    <property type="entry name" value="Metal-dependent hydrolases"/>
    <property type="match status" value="1"/>
</dbReference>
<protein>
    <recommendedName>
        <fullName evidence="2">Amidohydrolase-related domain-containing protein</fullName>
    </recommendedName>
</protein>
<comment type="caution">
    <text evidence="3">The sequence shown here is derived from an EMBL/GenBank/DDBJ whole genome shotgun (WGS) entry which is preliminary data.</text>
</comment>
<dbReference type="Pfam" id="PF01979">
    <property type="entry name" value="Amidohydro_1"/>
    <property type="match status" value="1"/>
</dbReference>
<reference evidence="3 4" key="1">
    <citation type="submission" date="2021-01" db="EMBL/GenBank/DDBJ databases">
        <title>Whole genome shotgun sequence of Planobispora siamensis NBRC 107568.</title>
        <authorList>
            <person name="Komaki H."/>
            <person name="Tamura T."/>
        </authorList>
    </citation>
    <scope>NUCLEOTIDE SEQUENCE [LARGE SCALE GENOMIC DNA]</scope>
    <source>
        <strain evidence="3 4">NBRC 107568</strain>
    </source>
</reference>
<sequence length="211" mass="22590">MAEASYRKIDDVRQAGLGALEKAHRAGVSLVYGSDLLGPMHAHRLEESTLRAQVQPNADLIRPATTTAARLLGMDGRIGTLAIGAHADPLVVDGDPVEDVSVLTRPHEHLRRVIKEGVPIDPTAGVEPPAAHFREGWTPAVSAVVAASPSPQRPRVRRPPAPASSRRASRCGRRMSGATGCLRSRTGKWVAAARRIWAGWISCRRTASMNG</sequence>
<keyword evidence="4" id="KW-1185">Reference proteome</keyword>
<accession>A0A8J3WM17</accession>
<dbReference type="SUPFAM" id="SSF51338">
    <property type="entry name" value="Composite domain of metallo-dependent hydrolases"/>
    <property type="match status" value="1"/>
</dbReference>
<evidence type="ECO:0000313" key="4">
    <source>
        <dbReference type="Proteomes" id="UP000619788"/>
    </source>
</evidence>
<dbReference type="AlphaFoldDB" id="A0A8J3WM17"/>
<feature type="domain" description="Amidohydrolase-related" evidence="2">
    <location>
        <begin position="7"/>
        <end position="107"/>
    </location>
</feature>
<dbReference type="RefSeq" id="WP_204068009.1">
    <property type="nucleotide sequence ID" value="NZ_BOOJ01000058.1"/>
</dbReference>
<dbReference type="GO" id="GO:0016810">
    <property type="term" value="F:hydrolase activity, acting on carbon-nitrogen (but not peptide) bonds"/>
    <property type="evidence" value="ECO:0007669"/>
    <property type="project" value="InterPro"/>
</dbReference>
<dbReference type="PANTHER" id="PTHR43135">
    <property type="entry name" value="ALPHA-D-RIBOSE 1-METHYLPHOSPHONATE 5-TRIPHOSPHATE DIPHOSPHATASE"/>
    <property type="match status" value="1"/>
</dbReference>
<gene>
    <name evidence="3" type="ORF">Psi01_65590</name>
</gene>
<evidence type="ECO:0000256" key="1">
    <source>
        <dbReference type="SAM" id="MobiDB-lite"/>
    </source>
</evidence>
<proteinExistence type="predicted"/>
<dbReference type="SUPFAM" id="SSF51556">
    <property type="entry name" value="Metallo-dependent hydrolases"/>
    <property type="match status" value="1"/>
</dbReference>
<organism evidence="3 4">
    <name type="scientific">Planobispora siamensis</name>
    <dbReference type="NCBI Taxonomy" id="936338"/>
    <lineage>
        <taxon>Bacteria</taxon>
        <taxon>Bacillati</taxon>
        <taxon>Actinomycetota</taxon>
        <taxon>Actinomycetes</taxon>
        <taxon>Streptosporangiales</taxon>
        <taxon>Streptosporangiaceae</taxon>
        <taxon>Planobispora</taxon>
    </lineage>
</organism>
<feature type="region of interest" description="Disordered" evidence="1">
    <location>
        <begin position="146"/>
        <end position="176"/>
    </location>
</feature>
<dbReference type="Proteomes" id="UP000619788">
    <property type="component" value="Unassembled WGS sequence"/>
</dbReference>
<dbReference type="InterPro" id="IPR032466">
    <property type="entry name" value="Metal_Hydrolase"/>
</dbReference>